<evidence type="ECO:0000313" key="2">
    <source>
        <dbReference type="Proteomes" id="UP001140087"/>
    </source>
</evidence>
<accession>A0ACC1LCT3</accession>
<sequence>MACFRGASSIVTLFRSVLRGSFGHERRGTGPPAAPLAQDPARPPAAAAAATDSHQCDAIADDRCSMAPDAPAEADPPVDCAQLALEHGALADASAPLVDRLAALHALIPELQSRPLANVGGLWGMLSGIVDVAFGDADGSSAASVGASDIGQRGDARMLILALLATLSDCAEDEAAFGAGARETRTSMQRALAAVETWEEVEVAIRCASWATHRAQCLVGAPDEWFARAHRWIDLAAARCYPRDCTRSPFEDADPDAGIALTEALDFLTCIVAADYPALKPEAVHSATGHFCAQAAQTRVCSEHGIDEVAWVWTEPDHTYGVLCLLNAVITYGALSFDALHSAVMLLCVTVNITKCQELCGDIVYTLFTSCYMRSTLLAMNDILRGGNADLNALHIYGLPSLTPYQTAVYGIVYYITRVMDAGPTGFQFSLRTGNCLPVLSEAARRMYPEVLRLVFPYLCKVANDDRVDSMMADDWAVLIGILENTVDCRLSSQHDDGIDDGAGDAPLKDLYDGALHAIVSVFCRCGMAIPTALVDLLYRMREVLSDDLAQSMLVFAEAREMLRPGSSSWMAMLEEVMHLYYFDRGRSITLRRLTARLCAKAFLEAYDADVEHIERMSFIVAMFDQLSLEEDEKVVGSLMEMLSVSLRRPKETRCFHALLGHTMRAAVEPAFVRCQQGDELHMEQMRQQERQHQQERQQERQEERPDARQVGGSWQAPGGDKDARPHHLGNDCIYEKDERSYASWARISQSADCLLDVLVWRVNMADTIGARYGAESEANTIALVNRLLDLLSSPHTFPSVQRRILAVFMRVHADADLRLYVRQPGCDAVMDQRVSLHENARLRLAVDAAEESGSRGGDGSDSGSHDGDQDETQFPIRRYILTVLFVFETNVDLETFTMLCQGLTVQLSNRYLFSVCNTTMAKFTGSIVDHMMTRYDQAARANLAPDERNRISNFTYGLLASTMHHKHVMARSVQDKLLALFNDGIAVPKGASATPQICLHALNVAMLELPLAMMRKLPDIFKQLVKIFSAAQLSVHLLEFVSSLARDPRLCANLRAEDYRPIFAIAINYIRSRNSQRRRDTSLQAGAAGGDKSVSRRQSTIEDPRPAPDKASIQEVALDQYVLVMAYQVIDIFYMSLSPPFRAQLVDHLIVGLLQANYHQDQLDEVNEVCLDMILQHHGRSSEEIMRVEEVSTKEDIGPVVERSWIQHNAIVTIRAQTMGRLAQIVVRTPSGTTSRTIDLPAEIVRKSEERAEQAPMTSLPTSPLSGASTPTSSLSRATSHGRAVVGRTRRMHSIVNASGAGGGGSGAPHAMLDVLPADSVRRLLRGELLPEAGTLRSPPLPIRYGPAACLAQEFITGYQGLMNLDPPAMLPPGLEAVARSLRLFDNNPTVDTHKVSVVYVGPGQNTEREILLNQQGSPAYWSFLRGLGHIRRLCRMEGFSAGLDTSGHDRDGRYTVRWRDLISRLVFHVGTLMPADEHRQEQLVRKKAHMGNDFVHIVFNESGREYGLDTIPSQFNFVQIIVTPVDGQYNSHKGGEGRAHDESAADGNQPASQLYKVMTQIDPSVPFVGQAAEPKVLTLTALPAFVRSLAIHAVTLSHVYTTCKVNGASADYVSLWHTRLQIIKRIRATAQRDADSKRMAAPPAECPNVADFGKPVSDPSLATTAREALGFLIHDLDGFCSGEVA</sequence>
<gene>
    <name evidence="1" type="primary">TSC2</name>
    <name evidence="1" type="ORF">H4R21_001014</name>
</gene>
<dbReference type="EMBL" id="JANBUN010000180">
    <property type="protein sequence ID" value="KAJ2806087.1"/>
    <property type="molecule type" value="Genomic_DNA"/>
</dbReference>
<dbReference type="Proteomes" id="UP001140087">
    <property type="component" value="Unassembled WGS sequence"/>
</dbReference>
<name>A0ACC1LCT3_9FUNG</name>
<keyword evidence="2" id="KW-1185">Reference proteome</keyword>
<reference evidence="1" key="1">
    <citation type="submission" date="2022-07" db="EMBL/GenBank/DDBJ databases">
        <title>Phylogenomic reconstructions and comparative analyses of Kickxellomycotina fungi.</title>
        <authorList>
            <person name="Reynolds N.K."/>
            <person name="Stajich J.E."/>
            <person name="Barry K."/>
            <person name="Grigoriev I.V."/>
            <person name="Crous P."/>
            <person name="Smith M.E."/>
        </authorList>
    </citation>
    <scope>NUCLEOTIDE SEQUENCE</scope>
    <source>
        <strain evidence="1">BCRC 34780</strain>
    </source>
</reference>
<protein>
    <submittedName>
        <fullName evidence="1">Tuberous sclerosis 2-like protein</fullName>
    </submittedName>
</protein>
<evidence type="ECO:0000313" key="1">
    <source>
        <dbReference type="EMBL" id="KAJ2806087.1"/>
    </source>
</evidence>
<proteinExistence type="predicted"/>
<organism evidence="1 2">
    <name type="scientific">Coemansia helicoidea</name>
    <dbReference type="NCBI Taxonomy" id="1286919"/>
    <lineage>
        <taxon>Eukaryota</taxon>
        <taxon>Fungi</taxon>
        <taxon>Fungi incertae sedis</taxon>
        <taxon>Zoopagomycota</taxon>
        <taxon>Kickxellomycotina</taxon>
        <taxon>Kickxellomycetes</taxon>
        <taxon>Kickxellales</taxon>
        <taxon>Kickxellaceae</taxon>
        <taxon>Coemansia</taxon>
    </lineage>
</organism>
<comment type="caution">
    <text evidence="1">The sequence shown here is derived from an EMBL/GenBank/DDBJ whole genome shotgun (WGS) entry which is preliminary data.</text>
</comment>